<keyword evidence="4" id="KW-1185">Reference proteome</keyword>
<sequence>MRLKVFMVFATILLIPSARGVINEAMEAIEMIRFVTNAILKTWDVVESLPANGIHDKQQQLMNRIEEVDDHIRSLEQMESLRAALTIETLIREFHQQSALLHKLNVVKDLTSIVKTRYTQLSDYVQHKGALEAGTLLKFAEWNVDPGTSSLAFQLDLLHVSLFGDEEQADNNSDSSNTLLSQLTINYEESPDQMCVAKHSAQQFAFQLFTKAALTELKAYSIMEFSWMTQRELGKGNFTQEIALMRQNYQRRMNASVRVLSQVMAGSGRVYWRCDPGKKKHVSGETYDQVTQFLQGYVENEANLGEDQSCRGTCSDYQETRSNGCYKGDEQLCGKLPKCNGKLYNCGGMDSELQVCPSGGNSSRRYDYIQPDGPILGRKSSSGKCETATETASSSSYYLFWRCSNCFCLCDEPGPLSDRFFNLRDSLSDFMANKVVTGVRFVKINRVFHLQLQQGELMPRGAINVSSLEWLAVDAYHLTDVDVRNDYDYHTLTIDSRAMDLDEITSGSNLSLVVTGARFRVWGKHLNLEVRFSYFDLPTGRLVEPKRNSVWLDNSNTETTGEKPRQALDLTEPDVSTASEQTSMPLSKSNQFMKFTSSSKMKDAAQSTVPFIDIQEVVPHPAVPLAGLGIYHKGRPGFGGFFAPKVVTYDYSQYLKELQSQVKAN</sequence>
<feature type="chain" id="PRO_5044713110" evidence="1">
    <location>
        <begin position="21"/>
        <end position="665"/>
    </location>
</feature>
<evidence type="ECO:0000313" key="2">
    <source>
        <dbReference type="EMBL" id="BFG05844.1"/>
    </source>
</evidence>
<dbReference type="Proteomes" id="UP001500889">
    <property type="component" value="Chromosome E"/>
</dbReference>
<dbReference type="Pfam" id="PF16061">
    <property type="entry name" value="DUF4803"/>
    <property type="match status" value="1"/>
</dbReference>
<reference evidence="3 4" key="1">
    <citation type="submission" date="2024-02" db="EMBL/GenBank/DDBJ databases">
        <title>A chromosome-level genome assembly of Drosophila madeirensis, a fruit fly species endemic to Madeira island.</title>
        <authorList>
            <person name="Tomihara K."/>
            <person name="Llopart A."/>
            <person name="Yamamoto D."/>
        </authorList>
    </citation>
    <scope>NUCLEOTIDE SEQUENCE [LARGE SCALE GENOMIC DNA]</scope>
    <source>
        <strain evidence="3 4">RF1</strain>
    </source>
</reference>
<dbReference type="EMBL" id="AP029267">
    <property type="protein sequence ID" value="BFG05847.1"/>
    <property type="molecule type" value="Genomic_DNA"/>
</dbReference>
<evidence type="ECO:0000313" key="4">
    <source>
        <dbReference type="Proteomes" id="UP001500889"/>
    </source>
</evidence>
<dbReference type="AlphaFoldDB" id="A0AAU9GE23"/>
<protein>
    <submittedName>
        <fullName evidence="3">Uncharacterized protein</fullName>
    </submittedName>
</protein>
<keyword evidence="1" id="KW-0732">Signal</keyword>
<gene>
    <name evidence="2" type="ORF">DMAD_04487</name>
    <name evidence="3" type="ORF">DMAD_04490</name>
</gene>
<dbReference type="EMBL" id="AP029267">
    <property type="protein sequence ID" value="BFG05844.1"/>
    <property type="molecule type" value="Genomic_DNA"/>
</dbReference>
<proteinExistence type="predicted"/>
<dbReference type="PANTHER" id="PTHR47890">
    <property type="entry name" value="LD24308P"/>
    <property type="match status" value="1"/>
</dbReference>
<name>A0AAU9GE23_DROMD</name>
<feature type="signal peptide" evidence="1">
    <location>
        <begin position="1"/>
        <end position="20"/>
    </location>
</feature>
<accession>A0AAU9GE23</accession>
<evidence type="ECO:0000256" key="1">
    <source>
        <dbReference type="SAM" id="SignalP"/>
    </source>
</evidence>
<dbReference type="InterPro" id="IPR032062">
    <property type="entry name" value="DUF4803"/>
</dbReference>
<dbReference type="PANTHER" id="PTHR47890:SF1">
    <property type="entry name" value="LD24308P"/>
    <property type="match status" value="1"/>
</dbReference>
<organism evidence="3 4">
    <name type="scientific">Drosophila madeirensis</name>
    <name type="common">Fruit fly</name>
    <dbReference type="NCBI Taxonomy" id="30013"/>
    <lineage>
        <taxon>Eukaryota</taxon>
        <taxon>Metazoa</taxon>
        <taxon>Ecdysozoa</taxon>
        <taxon>Arthropoda</taxon>
        <taxon>Hexapoda</taxon>
        <taxon>Insecta</taxon>
        <taxon>Pterygota</taxon>
        <taxon>Neoptera</taxon>
        <taxon>Endopterygota</taxon>
        <taxon>Diptera</taxon>
        <taxon>Brachycera</taxon>
        <taxon>Muscomorpha</taxon>
        <taxon>Ephydroidea</taxon>
        <taxon>Drosophilidae</taxon>
        <taxon>Drosophila</taxon>
        <taxon>Sophophora</taxon>
    </lineage>
</organism>
<evidence type="ECO:0000313" key="3">
    <source>
        <dbReference type="EMBL" id="BFG05847.1"/>
    </source>
</evidence>